<sequence length="314" mass="35340">MFSYQGQQTMKQIFIAKSCESIRHVLSVSIKKTKHNARNAYVASGENGRTARASDNDEMAKLLFGTEDNIKDAGERLRKIGELEFDQRKDMVDDMVKGPPGDIWIYCDLRRFDTEKNGFVWDTRNGHKLTKALYDRANANGKVRLLAFTANFVDGKGNKLSVTSVNFVTWYMNFIQNRRYENKAVVADGSPFAEKMVRAVAHMPISHWIEVDEKNAALGIMLPPATPIDAFRFLVDSVLLHEFGHSHAAGLGDDTDGDKSYGWWNVVRIKKPNNCDSLLMFAISITIQDVDHGGYRAKKDGWLFLPLAESAANV</sequence>
<organism evidence="1 2">
    <name type="scientific">Venturia inaequalis</name>
    <name type="common">Apple scab fungus</name>
    <dbReference type="NCBI Taxonomy" id="5025"/>
    <lineage>
        <taxon>Eukaryota</taxon>
        <taxon>Fungi</taxon>
        <taxon>Dikarya</taxon>
        <taxon>Ascomycota</taxon>
        <taxon>Pezizomycotina</taxon>
        <taxon>Dothideomycetes</taxon>
        <taxon>Pleosporomycetidae</taxon>
        <taxon>Venturiales</taxon>
        <taxon>Venturiaceae</taxon>
        <taxon>Venturia</taxon>
    </lineage>
</organism>
<reference evidence="1 2" key="1">
    <citation type="submission" date="2018-12" db="EMBL/GenBank/DDBJ databases">
        <title>Venturia inaequalis Genome Resource.</title>
        <authorList>
            <person name="Lichtner F.J."/>
        </authorList>
    </citation>
    <scope>NUCLEOTIDE SEQUENCE [LARGE SCALE GENOMIC DNA]</scope>
    <source>
        <strain evidence="1 2">120213</strain>
    </source>
</reference>
<comment type="caution">
    <text evidence="1">The sequence shown here is derived from an EMBL/GenBank/DDBJ whole genome shotgun (WGS) entry which is preliminary data.</text>
</comment>
<dbReference type="Proteomes" id="UP000447873">
    <property type="component" value="Unassembled WGS sequence"/>
</dbReference>
<evidence type="ECO:0000313" key="1">
    <source>
        <dbReference type="EMBL" id="KAE9981596.1"/>
    </source>
</evidence>
<proteinExistence type="predicted"/>
<evidence type="ECO:0000313" key="2">
    <source>
        <dbReference type="Proteomes" id="UP000447873"/>
    </source>
</evidence>
<dbReference type="EMBL" id="WNWS01000087">
    <property type="protein sequence ID" value="KAE9981596.1"/>
    <property type="molecule type" value="Genomic_DNA"/>
</dbReference>
<name>A0A8H3Z6P5_VENIN</name>
<dbReference type="AlphaFoldDB" id="A0A8H3Z6P5"/>
<accession>A0A8H3Z6P5</accession>
<protein>
    <submittedName>
        <fullName evidence="1">Uncharacterized protein</fullName>
    </submittedName>
</protein>
<gene>
    <name evidence="1" type="ORF">EG328_011535</name>
</gene>